<proteinExistence type="predicted"/>
<dbReference type="KEGG" id="vg:16881340"/>
<name>S0A5Q1_9CAUD</name>
<dbReference type="GeneID" id="16881340"/>
<dbReference type="EMBL" id="KC821633">
    <property type="protein sequence ID" value="AGO49643.1"/>
    <property type="molecule type" value="Genomic_DNA"/>
</dbReference>
<keyword evidence="2" id="KW-1185">Reference proteome</keyword>
<evidence type="ECO:0000313" key="2">
    <source>
        <dbReference type="Proteomes" id="UP000014736"/>
    </source>
</evidence>
<reference evidence="1 2" key="1">
    <citation type="journal article" date="2013" name="Proc. Natl. Acad. Sci. U.S.A.">
        <title>Twelve previously unknown phage genera are ubiquitous in global oceans.</title>
        <authorList>
            <person name="Holmfeldt K."/>
            <person name="Solonenko N."/>
            <person name="Shah M."/>
            <person name="Corrier K."/>
            <person name="Riemann L."/>
            <person name="Verberkmoes N.C."/>
            <person name="Sullivan M.B."/>
        </authorList>
    </citation>
    <scope>NUCLEOTIDE SEQUENCE [LARGE SCALE GENOMIC DNA]</scope>
    <source>
        <strain evidence="1">Phi13:2</strain>
    </source>
</reference>
<protein>
    <submittedName>
        <fullName evidence="1">Uncharacterized protein</fullName>
    </submittedName>
</protein>
<dbReference type="Proteomes" id="UP000014736">
    <property type="component" value="Segment"/>
</dbReference>
<gene>
    <name evidence="1" type="ORF">Phi13:2_gp033</name>
</gene>
<reference evidence="2" key="2">
    <citation type="submission" date="2013-03" db="EMBL/GenBank/DDBJ databases">
        <title>The Cellulophaga phages: a novel, diverse, and globally ubiquitous model system.</title>
        <authorList>
            <person name="Holmfeldt K."/>
            <person name="Solonenko N."/>
            <person name="Shah M."/>
            <person name="Corrier K."/>
            <person name="Riemann L."/>
            <person name="VerBerkmoes N.C."/>
            <person name="Sullivan M.B."/>
        </authorList>
    </citation>
    <scope>NUCLEOTIDE SEQUENCE [LARGE SCALE GENOMIC DNA]</scope>
</reference>
<sequence>MNIYEFSYSGGETDWVFAPNIKEAKDFYLKFTGCGDLTLTTVKRVPKSKWNEMYLLDPNYSEPDEDEEDYNEEDYSCGLKIIETFAEYAERNTITDMIATTEY</sequence>
<organism evidence="1 2">
    <name type="scientific">Cellulophaga phage phi13:2</name>
    <dbReference type="NCBI Taxonomy" id="1328030"/>
    <lineage>
        <taxon>Viruses</taxon>
        <taxon>Duplodnaviria</taxon>
        <taxon>Heunggongvirae</taxon>
        <taxon>Uroviricota</taxon>
        <taxon>Caudoviricetes</taxon>
        <taxon>Pachyviridae</taxon>
        <taxon>Baltivirus</taxon>
        <taxon>Baltivirus phi13duo</taxon>
    </lineage>
</organism>
<dbReference type="RefSeq" id="YP_008242058.1">
    <property type="nucleotide sequence ID" value="NC_021803.1"/>
</dbReference>
<accession>S0A5Q1</accession>
<evidence type="ECO:0000313" key="1">
    <source>
        <dbReference type="EMBL" id="AGO49643.1"/>
    </source>
</evidence>